<name>A0A931I3T1_9HYPH</name>
<comment type="caution">
    <text evidence="12">The sequence shown here is derived from an EMBL/GenBank/DDBJ whole genome shotgun (WGS) entry which is preliminary data.</text>
</comment>
<dbReference type="InterPro" id="IPR001851">
    <property type="entry name" value="ABC_transp_permease"/>
</dbReference>
<dbReference type="Pfam" id="PF02653">
    <property type="entry name" value="BPD_transp_2"/>
    <property type="match status" value="1"/>
</dbReference>
<keyword evidence="4" id="KW-1003">Cell membrane</keyword>
<evidence type="ECO:0000256" key="3">
    <source>
        <dbReference type="ARBA" id="ARBA00022448"/>
    </source>
</evidence>
<dbReference type="EMBL" id="JADZLT010000052">
    <property type="protein sequence ID" value="MBH0238949.1"/>
    <property type="molecule type" value="Genomic_DNA"/>
</dbReference>
<keyword evidence="3" id="KW-0813">Transport</keyword>
<comment type="subcellular location">
    <subcellularLocation>
        <location evidence="1">Cell membrane</location>
        <topology evidence="1">Multi-pass membrane protein</topology>
    </subcellularLocation>
</comment>
<evidence type="ECO:0000313" key="12">
    <source>
        <dbReference type="EMBL" id="MBH0238949.1"/>
    </source>
</evidence>
<feature type="transmembrane region" description="Helical" evidence="11">
    <location>
        <begin position="43"/>
        <end position="62"/>
    </location>
</feature>
<gene>
    <name evidence="12" type="ORF">I5731_14040</name>
</gene>
<sequence length="317" mass="32648">MMAATTSTTAKLVLLLVLFAGILASFALYEPRFLQPSLASTVLQFASMLALVALGQTLIVLAGGAGIDLSVGGMVSLSAILTMMAMSAGVPEAVFPLVPVVIGALLGAVNGVLVTKIRILPLIATLGTLFVFGGLAMALTGGASLSGVPQWLVPFGRGNLGGVPWHVLVLVVPAYLAVAGMLTFTPWGRWFYAMGHNERAARLVGIDVDRIRFLAYVLSGALSGLAALVSLAWFGSGRPNIGQNLELESLAAVLLGGVAIFGGAGGVLGVLVAVLMIVTLKTGLQFINVSAVWQVGIVGALLLLVLLVDLIPIRRRS</sequence>
<dbReference type="PANTHER" id="PTHR32196:SF29">
    <property type="entry name" value="AUTOINDUCER 2 IMPORT SYSTEM PERMEASE PROTEIN LSRC"/>
    <property type="match status" value="1"/>
</dbReference>
<evidence type="ECO:0000256" key="10">
    <source>
        <dbReference type="ARBA" id="ARBA00039382"/>
    </source>
</evidence>
<organism evidence="12 13">
    <name type="scientific">Methylobrevis albus</name>
    <dbReference type="NCBI Taxonomy" id="2793297"/>
    <lineage>
        <taxon>Bacteria</taxon>
        <taxon>Pseudomonadati</taxon>
        <taxon>Pseudomonadota</taxon>
        <taxon>Alphaproteobacteria</taxon>
        <taxon>Hyphomicrobiales</taxon>
        <taxon>Pleomorphomonadaceae</taxon>
        <taxon>Methylobrevis</taxon>
    </lineage>
</organism>
<comment type="subunit">
    <text evidence="2">The complex is composed of two ATP-binding proteins (LsrA), two transmembrane proteins (LsrC and LsrD) and a solute-binding protein (LsrB).</text>
</comment>
<keyword evidence="5" id="KW-0997">Cell inner membrane</keyword>
<feature type="transmembrane region" description="Helical" evidence="11">
    <location>
        <begin position="213"/>
        <end position="234"/>
    </location>
</feature>
<evidence type="ECO:0000256" key="4">
    <source>
        <dbReference type="ARBA" id="ARBA00022475"/>
    </source>
</evidence>
<dbReference type="AlphaFoldDB" id="A0A931I3T1"/>
<dbReference type="Proteomes" id="UP000631694">
    <property type="component" value="Unassembled WGS sequence"/>
</dbReference>
<dbReference type="CDD" id="cd06579">
    <property type="entry name" value="TM_PBP1_transp_AraH_like"/>
    <property type="match status" value="1"/>
</dbReference>
<comment type="function">
    <text evidence="9">Part of the ABC transporter complex LsrABCD involved in autoinducer 2 (AI-2) import. Probably responsible for the translocation of the substrate across the membrane.</text>
</comment>
<dbReference type="GO" id="GO:0005886">
    <property type="term" value="C:plasma membrane"/>
    <property type="evidence" value="ECO:0007669"/>
    <property type="project" value="UniProtKB-SubCell"/>
</dbReference>
<protein>
    <recommendedName>
        <fullName evidence="10">Autoinducer 2 import system permease protein LsrC</fullName>
    </recommendedName>
</protein>
<feature type="transmembrane region" description="Helical" evidence="11">
    <location>
        <begin position="69"/>
        <end position="88"/>
    </location>
</feature>
<feature type="transmembrane region" description="Helical" evidence="11">
    <location>
        <begin position="165"/>
        <end position="192"/>
    </location>
</feature>
<evidence type="ECO:0000256" key="7">
    <source>
        <dbReference type="ARBA" id="ARBA00022989"/>
    </source>
</evidence>
<feature type="transmembrane region" description="Helical" evidence="11">
    <location>
        <begin position="254"/>
        <end position="280"/>
    </location>
</feature>
<keyword evidence="13" id="KW-1185">Reference proteome</keyword>
<feature type="transmembrane region" description="Helical" evidence="11">
    <location>
        <begin position="122"/>
        <end position="145"/>
    </location>
</feature>
<feature type="transmembrane region" description="Helical" evidence="11">
    <location>
        <begin position="94"/>
        <end position="115"/>
    </location>
</feature>
<reference evidence="12" key="1">
    <citation type="submission" date="2020-12" db="EMBL/GenBank/DDBJ databases">
        <title>Methylobrevis albus sp. nov., isolated from fresh water lack sediment.</title>
        <authorList>
            <person name="Zou Q."/>
        </authorList>
    </citation>
    <scope>NUCLEOTIDE SEQUENCE</scope>
    <source>
        <strain evidence="12">L22</strain>
    </source>
</reference>
<dbReference type="RefSeq" id="WP_197312033.1">
    <property type="nucleotide sequence ID" value="NZ_JADZLT010000052.1"/>
</dbReference>
<evidence type="ECO:0000256" key="8">
    <source>
        <dbReference type="ARBA" id="ARBA00023136"/>
    </source>
</evidence>
<evidence type="ECO:0000256" key="5">
    <source>
        <dbReference type="ARBA" id="ARBA00022519"/>
    </source>
</evidence>
<keyword evidence="8 11" id="KW-0472">Membrane</keyword>
<evidence type="ECO:0000256" key="9">
    <source>
        <dbReference type="ARBA" id="ARBA00025439"/>
    </source>
</evidence>
<evidence type="ECO:0000256" key="1">
    <source>
        <dbReference type="ARBA" id="ARBA00004651"/>
    </source>
</evidence>
<proteinExistence type="predicted"/>
<keyword evidence="7 11" id="KW-1133">Transmembrane helix</keyword>
<dbReference type="GO" id="GO:0022857">
    <property type="term" value="F:transmembrane transporter activity"/>
    <property type="evidence" value="ECO:0007669"/>
    <property type="project" value="InterPro"/>
</dbReference>
<evidence type="ECO:0000256" key="6">
    <source>
        <dbReference type="ARBA" id="ARBA00022692"/>
    </source>
</evidence>
<evidence type="ECO:0000256" key="11">
    <source>
        <dbReference type="SAM" id="Phobius"/>
    </source>
</evidence>
<evidence type="ECO:0000313" key="13">
    <source>
        <dbReference type="Proteomes" id="UP000631694"/>
    </source>
</evidence>
<feature type="transmembrane region" description="Helical" evidence="11">
    <location>
        <begin position="292"/>
        <end position="313"/>
    </location>
</feature>
<accession>A0A931I3T1</accession>
<evidence type="ECO:0000256" key="2">
    <source>
        <dbReference type="ARBA" id="ARBA00011262"/>
    </source>
</evidence>
<dbReference type="PANTHER" id="PTHR32196">
    <property type="entry name" value="ABC TRANSPORTER PERMEASE PROTEIN YPHD-RELATED-RELATED"/>
    <property type="match status" value="1"/>
</dbReference>
<keyword evidence="6 11" id="KW-0812">Transmembrane</keyword>